<comment type="caution">
    <text evidence="23">The sequence shown here is derived from an EMBL/GenBank/DDBJ whole genome shotgun (WGS) entry which is preliminary data.</text>
</comment>
<evidence type="ECO:0000256" key="6">
    <source>
        <dbReference type="ARBA" id="ARBA00022538"/>
    </source>
</evidence>
<evidence type="ECO:0000256" key="17">
    <source>
        <dbReference type="ARBA" id="ARBA00023180"/>
    </source>
</evidence>
<evidence type="ECO:0000256" key="19">
    <source>
        <dbReference type="ARBA" id="ARBA00033627"/>
    </source>
</evidence>
<feature type="transmembrane region" description="Helical" evidence="21">
    <location>
        <begin position="253"/>
        <end position="273"/>
    </location>
</feature>
<feature type="transmembrane region" description="Helical" evidence="21">
    <location>
        <begin position="471"/>
        <end position="492"/>
    </location>
</feature>
<dbReference type="PANTHER" id="PTHR10846:SF42">
    <property type="entry name" value="SODIUM_POTASSIUM_CALCIUM EXCHANGER 3"/>
    <property type="match status" value="1"/>
</dbReference>
<name>A0A9D3S4X3_ANGAN</name>
<keyword evidence="3" id="KW-0813">Transport</keyword>
<feature type="transmembrane region" description="Helical" evidence="21">
    <location>
        <begin position="567"/>
        <end position="585"/>
    </location>
</feature>
<dbReference type="Gene3D" id="1.20.1420.30">
    <property type="entry name" value="NCX, central ion-binding region"/>
    <property type="match status" value="2"/>
</dbReference>
<feature type="transmembrane region" description="Helical" evidence="21">
    <location>
        <begin position="124"/>
        <end position="143"/>
    </location>
</feature>
<evidence type="ECO:0000313" key="23">
    <source>
        <dbReference type="EMBL" id="KAG5855659.1"/>
    </source>
</evidence>
<evidence type="ECO:0000256" key="20">
    <source>
        <dbReference type="SAM" id="MobiDB-lite"/>
    </source>
</evidence>
<reference evidence="23" key="1">
    <citation type="submission" date="2021-01" db="EMBL/GenBank/DDBJ databases">
        <title>A chromosome-scale assembly of European eel, Anguilla anguilla.</title>
        <authorList>
            <person name="Henkel C."/>
            <person name="Jong-Raadsen S.A."/>
            <person name="Dufour S."/>
            <person name="Weltzien F.-A."/>
            <person name="Palstra A.P."/>
            <person name="Pelster B."/>
            <person name="Spaink H.P."/>
            <person name="Van Den Thillart G.E."/>
            <person name="Jansen H."/>
            <person name="Zahm M."/>
            <person name="Klopp C."/>
            <person name="Cedric C."/>
            <person name="Louis A."/>
            <person name="Berthelot C."/>
            <person name="Parey E."/>
            <person name="Roest Crollius H."/>
            <person name="Montfort J."/>
            <person name="Robinson-Rechavi M."/>
            <person name="Bucao C."/>
            <person name="Bouchez O."/>
            <person name="Gislard M."/>
            <person name="Lluch J."/>
            <person name="Milhes M."/>
            <person name="Lampietro C."/>
            <person name="Lopez Roques C."/>
            <person name="Donnadieu C."/>
            <person name="Braasch I."/>
            <person name="Desvignes T."/>
            <person name="Postlethwait J."/>
            <person name="Bobe J."/>
            <person name="Guiguen Y."/>
            <person name="Dirks R."/>
        </authorList>
    </citation>
    <scope>NUCLEOTIDE SEQUENCE</scope>
    <source>
        <strain evidence="23">Tag_6206</strain>
        <tissue evidence="23">Liver</tissue>
    </source>
</reference>
<evidence type="ECO:0000256" key="7">
    <source>
        <dbReference type="ARBA" id="ARBA00022568"/>
    </source>
</evidence>
<evidence type="ECO:0000256" key="9">
    <source>
        <dbReference type="ARBA" id="ARBA00022729"/>
    </source>
</evidence>
<dbReference type="Proteomes" id="UP001044222">
    <property type="component" value="Unassembled WGS sequence"/>
</dbReference>
<feature type="transmembrane region" description="Helical" evidence="21">
    <location>
        <begin position="39"/>
        <end position="61"/>
    </location>
</feature>
<keyword evidence="18" id="KW-0739">Sodium transport</keyword>
<dbReference type="EMBL" id="JAFIRN010000002">
    <property type="protein sequence ID" value="KAG5855659.1"/>
    <property type="molecule type" value="Genomic_DNA"/>
</dbReference>
<feature type="transmembrane region" description="Helical" evidence="21">
    <location>
        <begin position="597"/>
        <end position="615"/>
    </location>
</feature>
<evidence type="ECO:0000256" key="21">
    <source>
        <dbReference type="SAM" id="Phobius"/>
    </source>
</evidence>
<evidence type="ECO:0000313" key="24">
    <source>
        <dbReference type="Proteomes" id="UP001044222"/>
    </source>
</evidence>
<keyword evidence="15" id="KW-0406">Ion transport</keyword>
<dbReference type="FunFam" id="1.20.1420.30:FF:000006">
    <property type="entry name" value="sodium/potassium/calcium exchanger 4 isoform X1"/>
    <property type="match status" value="1"/>
</dbReference>
<evidence type="ECO:0000256" key="13">
    <source>
        <dbReference type="ARBA" id="ARBA00022989"/>
    </source>
</evidence>
<dbReference type="NCBIfam" id="TIGR00367">
    <property type="entry name" value="calcium/sodium antiporter"/>
    <property type="match status" value="1"/>
</dbReference>
<dbReference type="GO" id="GO:0008273">
    <property type="term" value="F:calcium, potassium:sodium antiporter activity"/>
    <property type="evidence" value="ECO:0007669"/>
    <property type="project" value="TreeGrafter"/>
</dbReference>
<evidence type="ECO:0000256" key="18">
    <source>
        <dbReference type="ARBA" id="ARBA00023201"/>
    </source>
</evidence>
<keyword evidence="16 21" id="KW-0472">Membrane</keyword>
<keyword evidence="12" id="KW-0630">Potassium</keyword>
<keyword evidence="9" id="KW-0732">Signal</keyword>
<organism evidence="23 24">
    <name type="scientific">Anguilla anguilla</name>
    <name type="common">European freshwater eel</name>
    <name type="synonym">Muraena anguilla</name>
    <dbReference type="NCBI Taxonomy" id="7936"/>
    <lineage>
        <taxon>Eukaryota</taxon>
        <taxon>Metazoa</taxon>
        <taxon>Chordata</taxon>
        <taxon>Craniata</taxon>
        <taxon>Vertebrata</taxon>
        <taxon>Euteleostomi</taxon>
        <taxon>Actinopterygii</taxon>
        <taxon>Neopterygii</taxon>
        <taxon>Teleostei</taxon>
        <taxon>Anguilliformes</taxon>
        <taxon>Anguillidae</taxon>
        <taxon>Anguilla</taxon>
    </lineage>
</organism>
<evidence type="ECO:0000256" key="3">
    <source>
        <dbReference type="ARBA" id="ARBA00022448"/>
    </source>
</evidence>
<evidence type="ECO:0000256" key="5">
    <source>
        <dbReference type="ARBA" id="ARBA00022475"/>
    </source>
</evidence>
<feature type="transmembrane region" description="Helical" evidence="21">
    <location>
        <begin position="532"/>
        <end position="555"/>
    </location>
</feature>
<gene>
    <name evidence="23" type="ORF">ANANG_G00051460</name>
</gene>
<evidence type="ECO:0000256" key="2">
    <source>
        <dbReference type="ARBA" id="ARBA00005364"/>
    </source>
</evidence>
<feature type="domain" description="Sodium/calcium exchanger membrane region" evidence="22">
    <location>
        <begin position="130"/>
        <end position="270"/>
    </location>
</feature>
<sequence>MDGAVAGRMCPAIRAQSRPQQVMLTQKKIKARRKKRKELLLVQMCFMGFLLLVVSGLSLLAENSGYDISSRPADEKDGWSGRRLLQELESNDTEERAVSKNCTEPALHEFPTDLFSHKERTEGAVALHVLCAVYMFCALALVCDDYFVPSMEKICERLHLSEDVAGATFMAAGSSAPELFTSIIGVFITKGDVGVGTIVGSAVFNILCIIGVCGLFAGQAVRLSHWMLLRDSAFYTLSVAALIAFIHDEKVSWWESLVLVLMYLVYILIMNFNSRLRRFVDRRKKSSVNLANGTTGGADVDDGGACDATVVLLKKATFHRKPSVLMVDELLSAYPHQLSFSEAGMRIMITSHFSPRTRLTMASRMLITERQRLISSRSFSNGDSEVTVRVPGSGAWRTGWAGPRGEGEEEEEEEEDDSEGPLLPFHVPAGACNRLKWLLVWPLCLLLFCTVPNCASPRWERWFMVTFVNSTLWIAGFSYIMVWMVTVIGYTLGIPDVIMGITFLAAGTSVPDCMASLIVARQGLGDMAVSNSIGSNVFDILIGLGLPWALQTLAIDYGSYIHLNSRGLVFSVGLLLASVFLTVLGVHLNKWVLDRRLGIVCLLMYGVFLCFSILIEFNVFTFVNLPTCREIL</sequence>
<dbReference type="PANTHER" id="PTHR10846">
    <property type="entry name" value="SODIUM/POTASSIUM/CALCIUM EXCHANGER"/>
    <property type="match status" value="1"/>
</dbReference>
<feature type="compositionally biased region" description="Acidic residues" evidence="20">
    <location>
        <begin position="407"/>
        <end position="419"/>
    </location>
</feature>
<dbReference type="InterPro" id="IPR004837">
    <property type="entry name" value="NaCa_Exmemb"/>
</dbReference>
<evidence type="ECO:0000256" key="14">
    <source>
        <dbReference type="ARBA" id="ARBA00023053"/>
    </source>
</evidence>
<evidence type="ECO:0000256" key="10">
    <source>
        <dbReference type="ARBA" id="ARBA00022737"/>
    </source>
</evidence>
<protein>
    <recommendedName>
        <fullName evidence="22">Sodium/calcium exchanger membrane region domain-containing protein</fullName>
    </recommendedName>
</protein>
<keyword evidence="24" id="KW-1185">Reference proteome</keyword>
<keyword evidence="11" id="KW-0106">Calcium</keyword>
<dbReference type="AlphaFoldDB" id="A0A9D3S4X3"/>
<evidence type="ECO:0000259" key="22">
    <source>
        <dbReference type="Pfam" id="PF01699"/>
    </source>
</evidence>
<keyword evidence="10" id="KW-0677">Repeat</keyword>
<evidence type="ECO:0000256" key="4">
    <source>
        <dbReference type="ARBA" id="ARBA00022449"/>
    </source>
</evidence>
<evidence type="ECO:0000256" key="12">
    <source>
        <dbReference type="ARBA" id="ARBA00022958"/>
    </source>
</evidence>
<keyword evidence="4" id="KW-0050">Antiport</keyword>
<feature type="transmembrane region" description="Helical" evidence="21">
    <location>
        <begin position="194"/>
        <end position="216"/>
    </location>
</feature>
<comment type="similarity">
    <text evidence="2">Belongs to the Ca(2+):cation antiporter (CaCA) (TC 2.A.19) family. SLC24A subfamily.</text>
</comment>
<evidence type="ECO:0000256" key="15">
    <source>
        <dbReference type="ARBA" id="ARBA00023065"/>
    </source>
</evidence>
<keyword evidence="5" id="KW-1003">Cell membrane</keyword>
<feature type="transmembrane region" description="Helical" evidence="21">
    <location>
        <begin position="498"/>
        <end position="520"/>
    </location>
</feature>
<proteinExistence type="inferred from homology"/>
<comment type="subcellular location">
    <subcellularLocation>
        <location evidence="1">Cell membrane</location>
        <topology evidence="1">Multi-pass membrane protein</topology>
    </subcellularLocation>
</comment>
<keyword evidence="17" id="KW-0325">Glycoprotein</keyword>
<dbReference type="GO" id="GO:0005262">
    <property type="term" value="F:calcium channel activity"/>
    <property type="evidence" value="ECO:0007669"/>
    <property type="project" value="TreeGrafter"/>
</dbReference>
<feature type="domain" description="Sodium/calcium exchanger membrane region" evidence="22">
    <location>
        <begin position="463"/>
        <end position="613"/>
    </location>
</feature>
<feature type="transmembrane region" description="Helical" evidence="21">
    <location>
        <begin position="228"/>
        <end position="247"/>
    </location>
</feature>
<accession>A0A9D3S4X3</accession>
<dbReference type="GO" id="GO:0006874">
    <property type="term" value="P:intracellular calcium ion homeostasis"/>
    <property type="evidence" value="ECO:0007669"/>
    <property type="project" value="TreeGrafter"/>
</dbReference>
<feature type="region of interest" description="Disordered" evidence="20">
    <location>
        <begin position="397"/>
        <end position="420"/>
    </location>
</feature>
<comment type="catalytic activity">
    <reaction evidence="19">
        <text>Ca(2+)(out) + K(+)(out) + 4 Na(+)(in) = Ca(2+)(in) + K(+)(in) + 4 Na(+)(out)</text>
        <dbReference type="Rhea" id="RHEA:69967"/>
        <dbReference type="ChEBI" id="CHEBI:29101"/>
        <dbReference type="ChEBI" id="CHEBI:29103"/>
        <dbReference type="ChEBI" id="CHEBI:29108"/>
    </reaction>
</comment>
<keyword evidence="14" id="KW-0915">Sodium</keyword>
<keyword evidence="8 21" id="KW-0812">Transmembrane</keyword>
<evidence type="ECO:0000256" key="11">
    <source>
        <dbReference type="ARBA" id="ARBA00022837"/>
    </source>
</evidence>
<dbReference type="Pfam" id="PF01699">
    <property type="entry name" value="Na_Ca_ex"/>
    <property type="match status" value="2"/>
</dbReference>
<keyword evidence="6" id="KW-0633">Potassium transport</keyword>
<dbReference type="GO" id="GO:0005886">
    <property type="term" value="C:plasma membrane"/>
    <property type="evidence" value="ECO:0007669"/>
    <property type="project" value="UniProtKB-SubCell"/>
</dbReference>
<evidence type="ECO:0000256" key="8">
    <source>
        <dbReference type="ARBA" id="ARBA00022692"/>
    </source>
</evidence>
<dbReference type="FunFam" id="1.20.1420.30:FF:000005">
    <property type="entry name" value="sodium/potassium/calcium exchanger 3 isoform X1"/>
    <property type="match status" value="1"/>
</dbReference>
<keyword evidence="13 21" id="KW-1133">Transmembrane helix</keyword>
<evidence type="ECO:0000256" key="1">
    <source>
        <dbReference type="ARBA" id="ARBA00004651"/>
    </source>
</evidence>
<keyword evidence="7" id="KW-0109">Calcium transport</keyword>
<dbReference type="InterPro" id="IPR004481">
    <property type="entry name" value="K/Na/Ca-exchanger"/>
</dbReference>
<dbReference type="InterPro" id="IPR044880">
    <property type="entry name" value="NCX_ion-bd_dom_sf"/>
</dbReference>
<evidence type="ECO:0000256" key="16">
    <source>
        <dbReference type="ARBA" id="ARBA00023136"/>
    </source>
</evidence>
<feature type="transmembrane region" description="Helical" evidence="21">
    <location>
        <begin position="164"/>
        <end position="188"/>
    </location>
</feature>